<accession>A0ABN9KWF6</accession>
<dbReference type="Proteomes" id="UP001176940">
    <property type="component" value="Unassembled WGS sequence"/>
</dbReference>
<evidence type="ECO:0000313" key="6">
    <source>
        <dbReference type="Proteomes" id="UP001176940"/>
    </source>
</evidence>
<protein>
    <recommendedName>
        <fullName evidence="4">Aldehyde dehydrogenase domain-containing protein</fullName>
    </recommendedName>
</protein>
<evidence type="ECO:0000256" key="1">
    <source>
        <dbReference type="ARBA" id="ARBA00023002"/>
    </source>
</evidence>
<evidence type="ECO:0000259" key="4">
    <source>
        <dbReference type="Pfam" id="PF00171"/>
    </source>
</evidence>
<dbReference type="CDD" id="cd09275">
    <property type="entry name" value="RNase_HI_RT_DIRS1"/>
    <property type="match status" value="1"/>
</dbReference>
<dbReference type="PROSITE" id="PS00070">
    <property type="entry name" value="ALDEHYDE_DEHYDR_CYS"/>
    <property type="match status" value="1"/>
</dbReference>
<dbReference type="Pfam" id="PF00171">
    <property type="entry name" value="Aldedh"/>
    <property type="match status" value="1"/>
</dbReference>
<dbReference type="InterPro" id="IPR016161">
    <property type="entry name" value="Ald_DH/histidinol_DH"/>
</dbReference>
<evidence type="ECO:0000313" key="5">
    <source>
        <dbReference type="EMBL" id="CAJ0923785.1"/>
    </source>
</evidence>
<dbReference type="SUPFAM" id="SSF53720">
    <property type="entry name" value="ALDH-like"/>
    <property type="match status" value="1"/>
</dbReference>
<dbReference type="PROSITE" id="PS00687">
    <property type="entry name" value="ALDEHYDE_DEHYDR_GLU"/>
    <property type="match status" value="1"/>
</dbReference>
<proteinExistence type="inferred from homology"/>
<evidence type="ECO:0000256" key="3">
    <source>
        <dbReference type="RuleBase" id="RU003345"/>
    </source>
</evidence>
<feature type="domain" description="Aldehyde dehydrogenase" evidence="4">
    <location>
        <begin position="39"/>
        <end position="243"/>
    </location>
</feature>
<dbReference type="PANTHER" id="PTHR11699">
    <property type="entry name" value="ALDEHYDE DEHYDROGENASE-RELATED"/>
    <property type="match status" value="1"/>
</dbReference>
<feature type="active site" evidence="2">
    <location>
        <position position="59"/>
    </location>
</feature>
<keyword evidence="1 3" id="KW-0560">Oxidoreductase</keyword>
<evidence type="ECO:0000256" key="2">
    <source>
        <dbReference type="PROSITE-ProRule" id="PRU10007"/>
    </source>
</evidence>
<dbReference type="InterPro" id="IPR015590">
    <property type="entry name" value="Aldehyde_DH_dom"/>
</dbReference>
<dbReference type="EMBL" id="CAUEEQ010002847">
    <property type="protein sequence ID" value="CAJ0923785.1"/>
    <property type="molecule type" value="Genomic_DNA"/>
</dbReference>
<dbReference type="InterPro" id="IPR016160">
    <property type="entry name" value="Ald_DH_CS_CYS"/>
</dbReference>
<reference evidence="5" key="1">
    <citation type="submission" date="2023-07" db="EMBL/GenBank/DDBJ databases">
        <authorList>
            <person name="Stuckert A."/>
        </authorList>
    </citation>
    <scope>NUCLEOTIDE SEQUENCE</scope>
</reference>
<gene>
    <name evidence="5" type="ORF">RIMI_LOCUS2088287</name>
</gene>
<dbReference type="InterPro" id="IPR016163">
    <property type="entry name" value="Ald_DH_C"/>
</dbReference>
<dbReference type="Gene3D" id="3.40.605.10">
    <property type="entry name" value="Aldehyde Dehydrogenase, Chain A, domain 1"/>
    <property type="match status" value="1"/>
</dbReference>
<organism evidence="5 6">
    <name type="scientific">Ranitomeya imitator</name>
    <name type="common">mimic poison frog</name>
    <dbReference type="NCBI Taxonomy" id="111125"/>
    <lineage>
        <taxon>Eukaryota</taxon>
        <taxon>Metazoa</taxon>
        <taxon>Chordata</taxon>
        <taxon>Craniata</taxon>
        <taxon>Vertebrata</taxon>
        <taxon>Euteleostomi</taxon>
        <taxon>Amphibia</taxon>
        <taxon>Batrachia</taxon>
        <taxon>Anura</taxon>
        <taxon>Neobatrachia</taxon>
        <taxon>Hyloidea</taxon>
        <taxon>Dendrobatidae</taxon>
        <taxon>Dendrobatinae</taxon>
        <taxon>Ranitomeya</taxon>
    </lineage>
</organism>
<comment type="similarity">
    <text evidence="3">Belongs to the aldehyde dehydrogenase family.</text>
</comment>
<dbReference type="Gene3D" id="3.40.309.10">
    <property type="entry name" value="Aldehyde Dehydrogenase, Chain A, domain 2"/>
    <property type="match status" value="1"/>
</dbReference>
<comment type="caution">
    <text evidence="5">The sequence shown here is derived from an EMBL/GenBank/DDBJ whole genome shotgun (WGS) entry which is preliminary data.</text>
</comment>
<sequence>MRSSVDIKGIHIADRVDIIGLYADDMVVFMDQTEDILPKVGRLIQQAAGKSNLKKVTLELGGKSPNIILSDADMDWAVEQSHFALFFNQGQCCCAGSRTYVQEDIYNEFVERSVQRANNRIVGNPFDFKTEQGPQVDEEQFKKILGYIKSGKQEGAKLLCGGNPAADRGYFIQPTIFGDVSDNMTIAREEIFGPVMQILKFKSIEDVIERANNSMYGLAAAVFTKDIDKANYVSQGLRAGTVCSVSRSTSPGAYSEHNSEYKSYVAPDLESPELQGSLHHTIDSWNSAPFQDGIPTHCRRFFGKRGIPGINRQQTDIFTSQSSKVIKDSYALRSEMIIFNSLLCPSGSPPPPGCSQVMAAVMSILHSRGVVILPYLHDLLVKGSQPSINILEIRVLTLALHRFHHLLVGRPIRIQSDNATAVAYINRQGGTRSRREMTEWQQHNTHGLVSPMIGLEKRILRANIFRSALQIIEGTCTDNRHYSITEIQFKTDTRRNEGPARKLTNYGEKGRHERWMVTIALVIRTSYSVTIKIPQKNS</sequence>
<name>A0ABN9KWF6_9NEOB</name>
<keyword evidence="6" id="KW-1185">Reference proteome</keyword>
<dbReference type="InterPro" id="IPR016162">
    <property type="entry name" value="Ald_DH_N"/>
</dbReference>
<dbReference type="InterPro" id="IPR029510">
    <property type="entry name" value="Ald_DH_CS_GLU"/>
</dbReference>